<dbReference type="RefSeq" id="WP_118419131.1">
    <property type="nucleotide sequence ID" value="NZ_JAQDLI010000004.1"/>
</dbReference>
<dbReference type="Proteomes" id="UP000266492">
    <property type="component" value="Unassembled WGS sequence"/>
</dbReference>
<organism evidence="2 3">
    <name type="scientific">Bacteroides ovatus</name>
    <dbReference type="NCBI Taxonomy" id="28116"/>
    <lineage>
        <taxon>Bacteria</taxon>
        <taxon>Pseudomonadati</taxon>
        <taxon>Bacteroidota</taxon>
        <taxon>Bacteroidia</taxon>
        <taxon>Bacteroidales</taxon>
        <taxon>Bacteroidaceae</taxon>
        <taxon>Bacteroides</taxon>
    </lineage>
</organism>
<dbReference type="NCBIfam" id="NF047619">
    <property type="entry name" value="NADase_discoid"/>
    <property type="match status" value="1"/>
</dbReference>
<dbReference type="SUPFAM" id="SSF49785">
    <property type="entry name" value="Galactose-binding domain-like"/>
    <property type="match status" value="1"/>
</dbReference>
<protein>
    <recommendedName>
        <fullName evidence="1">NAD glycohydrolase translocation F5/8 type C domain-containing protein</fullName>
    </recommendedName>
</protein>
<gene>
    <name evidence="2" type="ORF">DWX70_21310</name>
</gene>
<proteinExistence type="predicted"/>
<name>A0A395VWX3_BACOV</name>
<comment type="caution">
    <text evidence="2">The sequence shown here is derived from an EMBL/GenBank/DDBJ whole genome shotgun (WGS) entry which is preliminary data.</text>
</comment>
<sequence length="442" mass="50927">MKNIIVSRTLFLIVSLFLCLPLVFANGCGVYAISAAVRSSDPICREIRDITLLSEKLNINLCAEYSEVSVKYVLWNGSDRDYTDIDYAFPMDYVVDERTLPEIKRVTFFCNDQQLDFAQSQDKELDKAVIKALPNQTWHPSLFEEKGVRRRWYYTKFSVKKHSFACLEVHYSLSNLAISDGVYPGNASFINEWGNKSLVYDLSPASCWGDGMIRDFYVEISYGDQSDIIQDVKAGGLDFERQNDKLIYHTCNFDLKTAKPLLIKYNATSYGQMERLIQNMLAPQDYSVYVSDEQSGYPRTNLIDLNLKTAWVGKIGSYIDFSFSEDYYLDGFLIVNGYRKSAEAYRNNSRVKKLKIEAQNEEGEFYVVDTLHFEDRPYQPVFFENLFVTADSYDLFECNLGYNKLRLTIEEVYPGLIYEDTCISEIIWLGRNIALSMGNKAN</sequence>
<dbReference type="Gene3D" id="2.60.120.260">
    <property type="entry name" value="Galactose-binding domain-like"/>
    <property type="match status" value="1"/>
</dbReference>
<accession>A0A395VWX3</accession>
<dbReference type="InterPro" id="IPR057561">
    <property type="entry name" value="NADase_transloc"/>
</dbReference>
<dbReference type="InterPro" id="IPR008979">
    <property type="entry name" value="Galactose-bd-like_sf"/>
</dbReference>
<feature type="domain" description="NAD glycohydrolase translocation F5/8 type C" evidence="1">
    <location>
        <begin position="288"/>
        <end position="427"/>
    </location>
</feature>
<dbReference type="EMBL" id="QRVZ01000023">
    <property type="protein sequence ID" value="RGS80487.1"/>
    <property type="molecule type" value="Genomic_DNA"/>
</dbReference>
<dbReference type="Pfam" id="PF25302">
    <property type="entry name" value="NADase_transloc"/>
    <property type="match status" value="1"/>
</dbReference>
<evidence type="ECO:0000313" key="2">
    <source>
        <dbReference type="EMBL" id="RGS80487.1"/>
    </source>
</evidence>
<evidence type="ECO:0000259" key="1">
    <source>
        <dbReference type="Pfam" id="PF25302"/>
    </source>
</evidence>
<reference evidence="2 3" key="1">
    <citation type="submission" date="2018-08" db="EMBL/GenBank/DDBJ databases">
        <title>A genome reference for cultivated species of the human gut microbiota.</title>
        <authorList>
            <person name="Zou Y."/>
            <person name="Xue W."/>
            <person name="Luo G."/>
        </authorList>
    </citation>
    <scope>NUCLEOTIDE SEQUENCE [LARGE SCALE GENOMIC DNA]</scope>
    <source>
        <strain evidence="2 3">AF20-9LB</strain>
    </source>
</reference>
<evidence type="ECO:0000313" key="3">
    <source>
        <dbReference type="Proteomes" id="UP000266492"/>
    </source>
</evidence>
<dbReference type="Gene3D" id="2.60.40.3680">
    <property type="match status" value="1"/>
</dbReference>
<dbReference type="AlphaFoldDB" id="A0A395VWX3"/>